<dbReference type="EMBL" id="CADCTP010000352">
    <property type="protein sequence ID" value="CAA9284115.1"/>
    <property type="molecule type" value="Genomic_DNA"/>
</dbReference>
<proteinExistence type="predicted"/>
<feature type="compositionally biased region" description="Low complexity" evidence="1">
    <location>
        <begin position="11"/>
        <end position="25"/>
    </location>
</feature>
<feature type="compositionally biased region" description="Basic and acidic residues" evidence="1">
    <location>
        <begin position="39"/>
        <end position="49"/>
    </location>
</feature>
<feature type="region of interest" description="Disordered" evidence="1">
    <location>
        <begin position="1"/>
        <end position="83"/>
    </location>
</feature>
<feature type="compositionally biased region" description="Low complexity" evidence="1">
    <location>
        <begin position="58"/>
        <end position="72"/>
    </location>
</feature>
<protein>
    <submittedName>
        <fullName evidence="2">Uncharacterized protein</fullName>
    </submittedName>
</protein>
<dbReference type="AlphaFoldDB" id="A0A6J4JPM1"/>
<reference evidence="2" key="1">
    <citation type="submission" date="2020-02" db="EMBL/GenBank/DDBJ databases">
        <authorList>
            <person name="Meier V. D."/>
        </authorList>
    </citation>
    <scope>NUCLEOTIDE SEQUENCE</scope>
    <source>
        <strain evidence="2">AVDCRST_MAG41</strain>
    </source>
</reference>
<feature type="non-terminal residue" evidence="2">
    <location>
        <position position="83"/>
    </location>
</feature>
<sequence length="83" mass="8831">EWERGDRPGRLAAGVGQAGPAAAADPGDDPGRAGRRRRDVAQLRVADRARHPRRGRRPAPAAGRRAGRAAGRAARRDRRPGAL</sequence>
<gene>
    <name evidence="2" type="ORF">AVDCRST_MAG41-3851</name>
</gene>
<name>A0A6J4JPM1_9ACTN</name>
<evidence type="ECO:0000313" key="2">
    <source>
        <dbReference type="EMBL" id="CAA9284115.1"/>
    </source>
</evidence>
<feature type="compositionally biased region" description="Basic residues" evidence="1">
    <location>
        <begin position="73"/>
        <end position="83"/>
    </location>
</feature>
<feature type="non-terminal residue" evidence="2">
    <location>
        <position position="1"/>
    </location>
</feature>
<evidence type="ECO:0000256" key="1">
    <source>
        <dbReference type="SAM" id="MobiDB-lite"/>
    </source>
</evidence>
<accession>A0A6J4JPM1</accession>
<organism evidence="2">
    <name type="scientific">uncultured Mycobacteriales bacterium</name>
    <dbReference type="NCBI Taxonomy" id="581187"/>
    <lineage>
        <taxon>Bacteria</taxon>
        <taxon>Bacillati</taxon>
        <taxon>Actinomycetota</taxon>
        <taxon>Actinomycetes</taxon>
        <taxon>Mycobacteriales</taxon>
        <taxon>environmental samples</taxon>
    </lineage>
</organism>